<dbReference type="AlphaFoldDB" id="A0A8J5ETK9"/>
<proteinExistence type="inferred from homology"/>
<evidence type="ECO:0000313" key="4">
    <source>
        <dbReference type="EMBL" id="KAG6468327.1"/>
    </source>
</evidence>
<comment type="caution">
    <text evidence="4">The sequence shown here is derived from an EMBL/GenBank/DDBJ whole genome shotgun (WGS) entry which is preliminary data.</text>
</comment>
<name>A0A8J5ETK9_ZINOF</name>
<accession>A0A8J5ETK9</accession>
<evidence type="ECO:0000256" key="3">
    <source>
        <dbReference type="ARBA" id="ARBA00022946"/>
    </source>
</evidence>
<dbReference type="PANTHER" id="PTHR13068:SF103">
    <property type="entry name" value="MITOCHONDRIAL TRANSCRIPTION TERMINATION FACTOR FAMILY PROTEIN"/>
    <property type="match status" value="1"/>
</dbReference>
<evidence type="ECO:0000256" key="2">
    <source>
        <dbReference type="ARBA" id="ARBA00022472"/>
    </source>
</evidence>
<dbReference type="Proteomes" id="UP000734854">
    <property type="component" value="Unassembled WGS sequence"/>
</dbReference>
<evidence type="ECO:0000256" key="1">
    <source>
        <dbReference type="ARBA" id="ARBA00007692"/>
    </source>
</evidence>
<dbReference type="GO" id="GO:0006353">
    <property type="term" value="P:DNA-templated transcription termination"/>
    <property type="evidence" value="ECO:0007669"/>
    <property type="project" value="UniProtKB-KW"/>
</dbReference>
<gene>
    <name evidence="4" type="ORF">ZIOFF_073003</name>
</gene>
<sequence length="323" mass="36426">MFRYDFGVLYSKLCAYEALGLSKPTIIKLVTHYPSLLVGGVSANFHKVLGKLKSLGRGDQLKERLVVLVNAGLDCNTISQMIKAVPTILNQSIDTIEKKIDFLLNHMGYSIESLLDFPAFLCYNIDKIQLRFTMYAWLKERKVIAPGRNRKIVRSNVALSTILTYSDTSIAYPSPVSILTNIRCSFGTNVLRSGIVISNGQFLMPTHPMSMIATSLNYRSSDTTPDQLQANEIGLQVEMYVPNHEEHEEDLHVPAELIMKTKVKQVQHVVQALTSRILEGQAMELQSMSCRMINFKQVDPKMGQLAAEDWNIMMQHVPTQKPY</sequence>
<reference evidence="4 5" key="1">
    <citation type="submission" date="2020-08" db="EMBL/GenBank/DDBJ databases">
        <title>Plant Genome Project.</title>
        <authorList>
            <person name="Zhang R.-G."/>
        </authorList>
    </citation>
    <scope>NUCLEOTIDE SEQUENCE [LARGE SCALE GENOMIC DNA]</scope>
    <source>
        <tissue evidence="4">Rhizome</tissue>
    </source>
</reference>
<dbReference type="InterPro" id="IPR038538">
    <property type="entry name" value="MTERF_sf"/>
</dbReference>
<keyword evidence="2" id="KW-0804">Transcription</keyword>
<dbReference type="InterPro" id="IPR003690">
    <property type="entry name" value="MTERF"/>
</dbReference>
<evidence type="ECO:0000313" key="5">
    <source>
        <dbReference type="Proteomes" id="UP000734854"/>
    </source>
</evidence>
<protein>
    <submittedName>
        <fullName evidence="4">Uncharacterized protein</fullName>
    </submittedName>
</protein>
<comment type="similarity">
    <text evidence="1">Belongs to the mTERF family.</text>
</comment>
<keyword evidence="5" id="KW-1185">Reference proteome</keyword>
<organism evidence="4 5">
    <name type="scientific">Zingiber officinale</name>
    <name type="common">Ginger</name>
    <name type="synonym">Amomum zingiber</name>
    <dbReference type="NCBI Taxonomy" id="94328"/>
    <lineage>
        <taxon>Eukaryota</taxon>
        <taxon>Viridiplantae</taxon>
        <taxon>Streptophyta</taxon>
        <taxon>Embryophyta</taxon>
        <taxon>Tracheophyta</taxon>
        <taxon>Spermatophyta</taxon>
        <taxon>Magnoliopsida</taxon>
        <taxon>Liliopsida</taxon>
        <taxon>Zingiberales</taxon>
        <taxon>Zingiberaceae</taxon>
        <taxon>Zingiber</taxon>
    </lineage>
</organism>
<dbReference type="Gene3D" id="1.25.70.10">
    <property type="entry name" value="Transcription termination factor 3, mitochondrial"/>
    <property type="match status" value="1"/>
</dbReference>
<keyword evidence="2" id="KW-0806">Transcription termination</keyword>
<keyword evidence="2" id="KW-0805">Transcription regulation</keyword>
<dbReference type="PANTHER" id="PTHR13068">
    <property type="entry name" value="CGI-12 PROTEIN-RELATED"/>
    <property type="match status" value="1"/>
</dbReference>
<dbReference type="SMART" id="SM00733">
    <property type="entry name" value="Mterf"/>
    <property type="match status" value="3"/>
</dbReference>
<keyword evidence="3" id="KW-0809">Transit peptide</keyword>
<dbReference type="GO" id="GO:0003676">
    <property type="term" value="F:nucleic acid binding"/>
    <property type="evidence" value="ECO:0007669"/>
    <property type="project" value="InterPro"/>
</dbReference>
<dbReference type="EMBL" id="JACMSC010000022">
    <property type="protein sequence ID" value="KAG6468327.1"/>
    <property type="molecule type" value="Genomic_DNA"/>
</dbReference>
<dbReference type="Pfam" id="PF02536">
    <property type="entry name" value="mTERF"/>
    <property type="match status" value="1"/>
</dbReference>